<dbReference type="InterPro" id="IPR007627">
    <property type="entry name" value="RNA_pol_sigma70_r2"/>
</dbReference>
<gene>
    <name evidence="7" type="ORF">ENV52_10810</name>
</gene>
<dbReference type="GO" id="GO:0006352">
    <property type="term" value="P:DNA-templated transcription initiation"/>
    <property type="evidence" value="ECO:0007669"/>
    <property type="project" value="InterPro"/>
</dbReference>
<keyword evidence="4" id="KW-0804">Transcription</keyword>
<dbReference type="Pfam" id="PF04542">
    <property type="entry name" value="Sigma70_r2"/>
    <property type="match status" value="1"/>
</dbReference>
<dbReference type="Gene3D" id="1.10.10.10">
    <property type="entry name" value="Winged helix-like DNA-binding domain superfamily/Winged helix DNA-binding domain"/>
    <property type="match status" value="1"/>
</dbReference>
<dbReference type="InterPro" id="IPR014284">
    <property type="entry name" value="RNA_pol_sigma-70_dom"/>
</dbReference>
<dbReference type="SUPFAM" id="SSF88946">
    <property type="entry name" value="Sigma2 domain of RNA polymerase sigma factors"/>
    <property type="match status" value="1"/>
</dbReference>
<evidence type="ECO:0000313" key="7">
    <source>
        <dbReference type="EMBL" id="HHS30175.1"/>
    </source>
</evidence>
<sequence length="196" mass="22551">MSEPHLVARAQQGDLPAFEELVKRYQREIYQLACRLLQDAEEAKDMTQQTFLQAFIHIREFRQESQFKTWLFRIAINQCFNHLRSKKRFGDPVDAQELGLVEEDTPAAELAASEERDRLYAALARLPAKQRAVLTLKLERGLSYKEISEELGGTAGAARVNYCQALKTLKKYLKSEDSHEMAMRPYTTAAGRLSRR</sequence>
<feature type="domain" description="RNA polymerase sigma-70 region 2" evidence="5">
    <location>
        <begin position="21"/>
        <end position="88"/>
    </location>
</feature>
<comment type="caution">
    <text evidence="7">The sequence shown here is derived from an EMBL/GenBank/DDBJ whole genome shotgun (WGS) entry which is preliminary data.</text>
</comment>
<feature type="domain" description="RNA polymerase sigma factor 70 region 4 type 2" evidence="6">
    <location>
        <begin position="117"/>
        <end position="169"/>
    </location>
</feature>
<name>A0A7V6A4W9_9BACT</name>
<dbReference type="InterPro" id="IPR039425">
    <property type="entry name" value="RNA_pol_sigma-70-like"/>
</dbReference>
<evidence type="ECO:0000256" key="4">
    <source>
        <dbReference type="ARBA" id="ARBA00023163"/>
    </source>
</evidence>
<dbReference type="GO" id="GO:0016987">
    <property type="term" value="F:sigma factor activity"/>
    <property type="evidence" value="ECO:0007669"/>
    <property type="project" value="UniProtKB-KW"/>
</dbReference>
<organism evidence="7">
    <name type="scientific">Desulfobacca acetoxidans</name>
    <dbReference type="NCBI Taxonomy" id="60893"/>
    <lineage>
        <taxon>Bacteria</taxon>
        <taxon>Pseudomonadati</taxon>
        <taxon>Thermodesulfobacteriota</taxon>
        <taxon>Desulfobaccia</taxon>
        <taxon>Desulfobaccales</taxon>
        <taxon>Desulfobaccaceae</taxon>
        <taxon>Desulfobacca</taxon>
    </lineage>
</organism>
<dbReference type="Pfam" id="PF08281">
    <property type="entry name" value="Sigma70_r4_2"/>
    <property type="match status" value="1"/>
</dbReference>
<dbReference type="EMBL" id="DTGR01000171">
    <property type="protein sequence ID" value="HHS30175.1"/>
    <property type="molecule type" value="Genomic_DNA"/>
</dbReference>
<evidence type="ECO:0000259" key="5">
    <source>
        <dbReference type="Pfam" id="PF04542"/>
    </source>
</evidence>
<evidence type="ECO:0000256" key="3">
    <source>
        <dbReference type="ARBA" id="ARBA00023082"/>
    </source>
</evidence>
<reference evidence="7" key="1">
    <citation type="journal article" date="2020" name="mSystems">
        <title>Genome- and Community-Level Interaction Insights into Carbon Utilization and Element Cycling Functions of Hydrothermarchaeota in Hydrothermal Sediment.</title>
        <authorList>
            <person name="Zhou Z."/>
            <person name="Liu Y."/>
            <person name="Xu W."/>
            <person name="Pan J."/>
            <person name="Luo Z.H."/>
            <person name="Li M."/>
        </authorList>
    </citation>
    <scope>NUCLEOTIDE SEQUENCE [LARGE SCALE GENOMIC DNA]</scope>
    <source>
        <strain evidence="7">SpSt-767</strain>
    </source>
</reference>
<dbReference type="InterPro" id="IPR013249">
    <property type="entry name" value="RNA_pol_sigma70_r4_t2"/>
</dbReference>
<dbReference type="SUPFAM" id="SSF88659">
    <property type="entry name" value="Sigma3 and sigma4 domains of RNA polymerase sigma factors"/>
    <property type="match status" value="1"/>
</dbReference>
<evidence type="ECO:0000259" key="6">
    <source>
        <dbReference type="Pfam" id="PF08281"/>
    </source>
</evidence>
<dbReference type="NCBIfam" id="TIGR02937">
    <property type="entry name" value="sigma70-ECF"/>
    <property type="match status" value="1"/>
</dbReference>
<dbReference type="AlphaFoldDB" id="A0A7V6A4W9"/>
<dbReference type="InterPro" id="IPR013324">
    <property type="entry name" value="RNA_pol_sigma_r3/r4-like"/>
</dbReference>
<evidence type="ECO:0000256" key="2">
    <source>
        <dbReference type="ARBA" id="ARBA00023015"/>
    </source>
</evidence>
<keyword evidence="3" id="KW-0731">Sigma factor</keyword>
<dbReference type="Gene3D" id="1.10.1740.10">
    <property type="match status" value="1"/>
</dbReference>
<proteinExistence type="inferred from homology"/>
<dbReference type="PANTHER" id="PTHR43133">
    <property type="entry name" value="RNA POLYMERASE ECF-TYPE SIGMA FACTO"/>
    <property type="match status" value="1"/>
</dbReference>
<dbReference type="InterPro" id="IPR036388">
    <property type="entry name" value="WH-like_DNA-bd_sf"/>
</dbReference>
<keyword evidence="2" id="KW-0805">Transcription regulation</keyword>
<protein>
    <submittedName>
        <fullName evidence="7">Sigma-70 family RNA polymerase sigma factor</fullName>
    </submittedName>
</protein>
<dbReference type="GO" id="GO:0003677">
    <property type="term" value="F:DNA binding"/>
    <property type="evidence" value="ECO:0007669"/>
    <property type="project" value="InterPro"/>
</dbReference>
<comment type="similarity">
    <text evidence="1">Belongs to the sigma-70 factor family. ECF subfamily.</text>
</comment>
<dbReference type="PANTHER" id="PTHR43133:SF51">
    <property type="entry name" value="RNA POLYMERASE SIGMA FACTOR"/>
    <property type="match status" value="1"/>
</dbReference>
<accession>A0A7V6A4W9</accession>
<dbReference type="InterPro" id="IPR013325">
    <property type="entry name" value="RNA_pol_sigma_r2"/>
</dbReference>
<evidence type="ECO:0000256" key="1">
    <source>
        <dbReference type="ARBA" id="ARBA00010641"/>
    </source>
</evidence>